<feature type="compositionally biased region" description="Polar residues" evidence="1">
    <location>
        <begin position="167"/>
        <end position="177"/>
    </location>
</feature>
<proteinExistence type="predicted"/>
<feature type="compositionally biased region" description="Basic and acidic residues" evidence="1">
    <location>
        <begin position="180"/>
        <end position="204"/>
    </location>
</feature>
<gene>
    <name evidence="2" type="ORF">ElyMa_005595800</name>
</gene>
<feature type="region of interest" description="Disordered" evidence="1">
    <location>
        <begin position="127"/>
        <end position="324"/>
    </location>
</feature>
<name>A0AAV4F5G8_9GAST</name>
<keyword evidence="3" id="KW-1185">Reference proteome</keyword>
<dbReference type="Proteomes" id="UP000762676">
    <property type="component" value="Unassembled WGS sequence"/>
</dbReference>
<organism evidence="2 3">
    <name type="scientific">Elysia marginata</name>
    <dbReference type="NCBI Taxonomy" id="1093978"/>
    <lineage>
        <taxon>Eukaryota</taxon>
        <taxon>Metazoa</taxon>
        <taxon>Spiralia</taxon>
        <taxon>Lophotrochozoa</taxon>
        <taxon>Mollusca</taxon>
        <taxon>Gastropoda</taxon>
        <taxon>Heterobranchia</taxon>
        <taxon>Euthyneura</taxon>
        <taxon>Panpulmonata</taxon>
        <taxon>Sacoglossa</taxon>
        <taxon>Placobranchoidea</taxon>
        <taxon>Plakobranchidae</taxon>
        <taxon>Elysia</taxon>
    </lineage>
</organism>
<evidence type="ECO:0000313" key="2">
    <source>
        <dbReference type="EMBL" id="GFR67938.1"/>
    </source>
</evidence>
<feature type="compositionally biased region" description="Low complexity" evidence="1">
    <location>
        <begin position="129"/>
        <end position="145"/>
    </location>
</feature>
<evidence type="ECO:0000256" key="1">
    <source>
        <dbReference type="SAM" id="MobiDB-lite"/>
    </source>
</evidence>
<reference evidence="2 3" key="1">
    <citation type="journal article" date="2021" name="Elife">
        <title>Chloroplast acquisition without the gene transfer in kleptoplastic sea slugs, Plakobranchus ocellatus.</title>
        <authorList>
            <person name="Maeda T."/>
            <person name="Takahashi S."/>
            <person name="Yoshida T."/>
            <person name="Shimamura S."/>
            <person name="Takaki Y."/>
            <person name="Nagai Y."/>
            <person name="Toyoda A."/>
            <person name="Suzuki Y."/>
            <person name="Arimoto A."/>
            <person name="Ishii H."/>
            <person name="Satoh N."/>
            <person name="Nishiyama T."/>
            <person name="Hasebe M."/>
            <person name="Maruyama T."/>
            <person name="Minagawa J."/>
            <person name="Obokata J."/>
            <person name="Shigenobu S."/>
        </authorList>
    </citation>
    <scope>NUCLEOTIDE SEQUENCE [LARGE SCALE GENOMIC DNA]</scope>
</reference>
<dbReference type="AlphaFoldDB" id="A0AAV4F5G8"/>
<protein>
    <submittedName>
        <fullName evidence="2">Uncharacterized protein</fullName>
    </submittedName>
</protein>
<dbReference type="EMBL" id="BMAT01011171">
    <property type="protein sequence ID" value="GFR67938.1"/>
    <property type="molecule type" value="Genomic_DNA"/>
</dbReference>
<feature type="compositionally biased region" description="Basic and acidic residues" evidence="1">
    <location>
        <begin position="146"/>
        <end position="165"/>
    </location>
</feature>
<feature type="compositionally biased region" description="Low complexity" evidence="1">
    <location>
        <begin position="205"/>
        <end position="220"/>
    </location>
</feature>
<accession>A0AAV4F5G8</accession>
<feature type="compositionally biased region" description="Polar residues" evidence="1">
    <location>
        <begin position="221"/>
        <end position="323"/>
    </location>
</feature>
<comment type="caution">
    <text evidence="2">The sequence shown here is derived from an EMBL/GenBank/DDBJ whole genome shotgun (WGS) entry which is preliminary data.</text>
</comment>
<sequence length="423" mass="45843">MDFLTGCKQAEAGGISGQLFVKVWEQEAKIKQTEKEILLHQMHSQAGKNQASFDAASVKNVLETQLQKFSTDQRRILGNLREELLQQNQALIADISNLLEGFASMVGRVVKKELEAALDGLKLEANGYSSSSSQHSDSSQASQHARMSDQKSTRTWSKVHEERPISQELSSNESLTTAEDLIKRANEKIGKKKAQETKQRDEGASKAASVKSQPSKQQKSNGNINAQASTQQESNENINAQASEQQKSSGNINAQASTQQKSNGNINAQTSTQQKSSETVTSQASAHQKSSETITSQVSAQHKSNEAVNPQACQPSSIPSSISMDGGSAVHFFPEEGPANMLTFDIPKLAKSGEVSKSPVYYLQDCPCKARANGGLGKLEGVRIIKRGTTRGRATGMAIESDRQQCQEDSKVCHRESFGTMPA</sequence>
<evidence type="ECO:0000313" key="3">
    <source>
        <dbReference type="Proteomes" id="UP000762676"/>
    </source>
</evidence>